<dbReference type="KEGG" id="fsc:FSU_0051"/>
<feature type="transmembrane region" description="Helical" evidence="4">
    <location>
        <begin position="749"/>
        <end position="768"/>
    </location>
</feature>
<dbReference type="SMART" id="SM00563">
    <property type="entry name" value="PlsC"/>
    <property type="match status" value="1"/>
</dbReference>
<feature type="transmembrane region" description="Helical" evidence="4">
    <location>
        <begin position="183"/>
        <end position="202"/>
    </location>
</feature>
<gene>
    <name evidence="6" type="ordered locus">Fisuc_2797</name>
    <name evidence="7" type="ordered locus">FSU_0051</name>
</gene>
<keyword evidence="9" id="KW-1185">Reference proteome</keyword>
<dbReference type="GO" id="GO:0016746">
    <property type="term" value="F:acyltransferase activity"/>
    <property type="evidence" value="ECO:0007669"/>
    <property type="project" value="UniProtKB-KW"/>
</dbReference>
<keyword evidence="2 4" id="KW-1133">Transmembrane helix</keyword>
<feature type="transmembrane region" description="Helical" evidence="4">
    <location>
        <begin position="266"/>
        <end position="285"/>
    </location>
</feature>
<dbReference type="AlphaFoldDB" id="C9RNC8"/>
<proteinExistence type="predicted"/>
<dbReference type="Gene3D" id="1.20.1250.20">
    <property type="entry name" value="MFS general substrate transporter like domains"/>
    <property type="match status" value="1"/>
</dbReference>
<evidence type="ECO:0000256" key="2">
    <source>
        <dbReference type="ARBA" id="ARBA00022989"/>
    </source>
</evidence>
<dbReference type="RefSeq" id="WP_014544913.1">
    <property type="nucleotide sequence ID" value="NC_013410.1"/>
</dbReference>
<dbReference type="Gene3D" id="3.40.50.12780">
    <property type="entry name" value="N-terminal domain of ligase-like"/>
    <property type="match status" value="1"/>
</dbReference>
<feature type="transmembrane region" description="Helical" evidence="4">
    <location>
        <begin position="223"/>
        <end position="251"/>
    </location>
</feature>
<feature type="transmembrane region" description="Helical" evidence="4">
    <location>
        <begin position="318"/>
        <end position="339"/>
    </location>
</feature>
<feature type="transmembrane region" description="Helical" evidence="4">
    <location>
        <begin position="102"/>
        <end position="124"/>
    </location>
</feature>
<feature type="transmembrane region" description="Helical" evidence="4">
    <location>
        <begin position="351"/>
        <end position="372"/>
    </location>
</feature>
<dbReference type="InterPro" id="IPR000873">
    <property type="entry name" value="AMP-dep_synth/lig_dom"/>
</dbReference>
<dbReference type="InterPro" id="IPR002123">
    <property type="entry name" value="Plipid/glycerol_acylTrfase"/>
</dbReference>
<dbReference type="PANTHER" id="PTHR43767:SF1">
    <property type="entry name" value="NONRIBOSOMAL PEPTIDE SYNTHASE PES1 (EUROFUNG)-RELATED"/>
    <property type="match status" value="1"/>
</dbReference>
<dbReference type="Proteomes" id="UP000000517">
    <property type="component" value="Chromosome"/>
</dbReference>
<feature type="transmembrane region" description="Helical" evidence="4">
    <location>
        <begin position="384"/>
        <end position="403"/>
    </location>
</feature>
<dbReference type="HOGENOM" id="CLU_008489_1_0_0"/>
<dbReference type="InterPro" id="IPR011701">
    <property type="entry name" value="MFS"/>
</dbReference>
<dbReference type="InterPro" id="IPR042099">
    <property type="entry name" value="ANL_N_sf"/>
</dbReference>
<dbReference type="Pfam" id="PF07690">
    <property type="entry name" value="MFS_1"/>
    <property type="match status" value="1"/>
</dbReference>
<name>C9RNC8_FIBSS</name>
<evidence type="ECO:0000313" key="7">
    <source>
        <dbReference type="EMBL" id="ADL26947.1"/>
    </source>
</evidence>
<reference evidence="8" key="2">
    <citation type="submission" date="2010-08" db="EMBL/GenBank/DDBJ databases">
        <title>Complete sequence of Fibrobacter succinogenes subsp. succinogenes S85.</title>
        <authorList>
            <person name="Durkin A.S."/>
            <person name="Nelson K.E."/>
            <person name="Morrison M."/>
            <person name="Forsberg C.W."/>
            <person name="Wilson D.B."/>
            <person name="Russell J.B."/>
            <person name="Cann I.K.O."/>
            <person name="Mackie R.I."/>
            <person name="White B.A."/>
        </authorList>
    </citation>
    <scope>NUCLEOTIDE SEQUENCE [LARGE SCALE GENOMIC DNA]</scope>
    <source>
        <strain evidence="8">ATCC 19169 / S85</strain>
    </source>
</reference>
<keyword evidence="3 4" id="KW-0472">Membrane</keyword>
<sequence>MWKVKGSIRFFLSILATAFVQAGVFIYAQKILSGSFFAKDGIIWQNFMLQIFFLAPYVLMVFFAGFFTNKFSKNKVMAWSSLMMTLFVIAQSVLVTVDFPRIAFWLSIGLSCGFAIHSAAKYAILKEMFGVRNLSYANAFLQIFSISGIIAASWLAIVGVNLINLDQLVSYEAVRRITEKSVVIPWILTAVSVLGTVANFMIPRVKFEDLNVSVDKVKRHLSLGFRVPTLRASIIALSMFWALAQVFVLIYQDVSGSSTVNMMQDYMSFAIVGLMVGTIVAAHFSKDFIESGFVPLGMFGASICMFLVPFLVHPVALVLLYSLTGFFGGLILVPVNALLQYNTRPNNSGSVIALANLIQAVVLVAFLFVFTMMVRNTDVRPQNYFIGLAVISVGVFVWSISNLPQAMLRTLLRFVFSRYRIRVLNVQNIPNEGPILLVGNHHSFIDWAMVQMASPRPLCIASNKDHFDKWYLRAVLKRLGMIRIDNRNPKVAMDKIHAALLAGKAVVIFPSGEVSKSPHVEPFTIDYSSAVDGTKAQVIPFYIQGLWGSNYSYSSSNMFGASAERSVTVAFGEALPANTPPNEIRAIIRRISIDAWNYAVSFVHPIADSWIRTYKKYVKNGPAIYSPDGAHFSGYKLMGAVMAFRGYLKKTLGKNEQNVGIMLPPSPAGVIVNLALWVIGKTNVNLNYTSSVENVKFCCNRAECSTVITSRQFVQKLKGRGNDYSQIASDKVRLLYAEDIMKEIPKAKIAAFLVLCILMPSWLIRLVFVKHRNMDDNAVIVFSSGSEGTPKGVELTQRNLMGNIQQLACILNVSRGDVMLSELPLFHSFGLTVTTLLNLTEGCPIVAVADPTDVKTMSRVCAEFQVTFLVATPTFLRAFTVSRYVHPLMFKSVRIIIAGAEALRPELATAFRLKFGKEIYEGYGCTETAPVASVNTENTLFDDYTTLQVNNKPGTVGPALPGTQFLIVDPETNEPLPTGEAGMILIGGCQVMKGYLKDEDRTKSVIVQKDGIRYYRTGDKGYLDEDGFLTIVDRYSRFAKLGGEMISLGAVEKKIQDTPVLQGCDYVVTAIPDATKGEKIVLLYQGEKDPKDVLSELRASGMPPLMLPSAAFNVDVMPKLGSGKADFVTAKKMAKELVEKK</sequence>
<dbReference type="PATRIC" id="fig|59374.8.peg.49"/>
<dbReference type="PROSITE" id="PS00455">
    <property type="entry name" value="AMP_BINDING"/>
    <property type="match status" value="1"/>
</dbReference>
<dbReference type="GO" id="GO:0016878">
    <property type="term" value="F:acid-thiol ligase activity"/>
    <property type="evidence" value="ECO:0007669"/>
    <property type="project" value="UniProtKB-ARBA"/>
</dbReference>
<feature type="transmembrane region" description="Helical" evidence="4">
    <location>
        <begin position="76"/>
        <end position="96"/>
    </location>
</feature>
<dbReference type="SUPFAM" id="SSF69593">
    <property type="entry name" value="Glycerol-3-phosphate (1)-acyltransferase"/>
    <property type="match status" value="1"/>
</dbReference>
<dbReference type="eggNOG" id="COG0738">
    <property type="taxonomic scope" value="Bacteria"/>
</dbReference>
<dbReference type="SUPFAM" id="SSF56801">
    <property type="entry name" value="Acetyl-CoA synthetase-like"/>
    <property type="match status" value="1"/>
</dbReference>
<dbReference type="Pfam" id="PF01553">
    <property type="entry name" value="Acyltransferase"/>
    <property type="match status" value="1"/>
</dbReference>
<evidence type="ECO:0000256" key="1">
    <source>
        <dbReference type="ARBA" id="ARBA00022692"/>
    </source>
</evidence>
<dbReference type="eggNOG" id="COG0318">
    <property type="taxonomic scope" value="Bacteria"/>
</dbReference>
<evidence type="ECO:0000259" key="5">
    <source>
        <dbReference type="SMART" id="SM00563"/>
    </source>
</evidence>
<evidence type="ECO:0000256" key="3">
    <source>
        <dbReference type="ARBA" id="ARBA00023136"/>
    </source>
</evidence>
<feature type="transmembrane region" description="Helical" evidence="4">
    <location>
        <begin position="292"/>
        <end position="312"/>
    </location>
</feature>
<reference evidence="6 9" key="1">
    <citation type="submission" date="2009-10" db="EMBL/GenBank/DDBJ databases">
        <title>Complete sequence of Fibrobacter succinogenes subsp. succinogenes S85.</title>
        <authorList>
            <consortium name="US DOE Joint Genome Institute"/>
            <person name="Lucas S."/>
            <person name="Copeland A."/>
            <person name="Lapidus A."/>
            <person name="Glavina del Rio T."/>
            <person name="Tice H."/>
            <person name="Bruce D."/>
            <person name="Goodwin L."/>
            <person name="Pitluck S."/>
            <person name="Chertkov O."/>
            <person name="Detter J.C."/>
            <person name="Han C."/>
            <person name="Tapia R."/>
            <person name="Larimer F."/>
            <person name="Land M."/>
            <person name="Hauser L."/>
            <person name="Kyrpides N."/>
            <person name="Mikhailova N."/>
            <person name="Weimer P.J."/>
            <person name="Stevenson D.M."/>
            <person name="Boyum J."/>
            <person name="Brumm P.I."/>
            <person name="Mead D."/>
        </authorList>
    </citation>
    <scope>NUCLEOTIDE SEQUENCE [LARGE SCALE GENOMIC DNA]</scope>
    <source>
        <strain evidence="9">ATCC 19169 / S85</strain>
        <strain evidence="6">S85</strain>
    </source>
</reference>
<accession>C9RNC8</accession>
<keyword evidence="7" id="KW-0012">Acyltransferase</keyword>
<dbReference type="STRING" id="59374.FSU_0051"/>
<evidence type="ECO:0000313" key="8">
    <source>
        <dbReference type="Proteomes" id="UP000000517"/>
    </source>
</evidence>
<dbReference type="EMBL" id="CP001792">
    <property type="protein sequence ID" value="ACX76380.1"/>
    <property type="molecule type" value="Genomic_DNA"/>
</dbReference>
<dbReference type="CDD" id="cd07989">
    <property type="entry name" value="LPLAT_AGPAT-like"/>
    <property type="match status" value="1"/>
</dbReference>
<dbReference type="Pfam" id="PF00501">
    <property type="entry name" value="AMP-binding"/>
    <property type="match status" value="1"/>
</dbReference>
<dbReference type="Proteomes" id="UP000001497">
    <property type="component" value="Chromosome"/>
</dbReference>
<dbReference type="SUPFAM" id="SSF103473">
    <property type="entry name" value="MFS general substrate transporter"/>
    <property type="match status" value="1"/>
</dbReference>
<dbReference type="OrthoDB" id="9803968at2"/>
<protein>
    <submittedName>
        <fullName evidence="6">AMP-dependent synthetase and ligase</fullName>
    </submittedName>
    <submittedName>
        <fullName evidence="7">Acyltransferase/AMP-binding enzyme</fullName>
    </submittedName>
</protein>
<organism evidence="7 8">
    <name type="scientific">Fibrobacter succinogenes (strain ATCC 19169 / S85)</name>
    <dbReference type="NCBI Taxonomy" id="59374"/>
    <lineage>
        <taxon>Bacteria</taxon>
        <taxon>Pseudomonadati</taxon>
        <taxon>Fibrobacterota</taxon>
        <taxon>Fibrobacteria</taxon>
        <taxon>Fibrobacterales</taxon>
        <taxon>Fibrobacteraceae</taxon>
        <taxon>Fibrobacter</taxon>
    </lineage>
</organism>
<keyword evidence="6" id="KW-0436">Ligase</keyword>
<dbReference type="eggNOG" id="COG0204">
    <property type="taxonomic scope" value="Bacteria"/>
</dbReference>
<feature type="transmembrane region" description="Helical" evidence="4">
    <location>
        <begin position="136"/>
        <end position="163"/>
    </location>
</feature>
<dbReference type="InterPro" id="IPR050237">
    <property type="entry name" value="ATP-dep_AMP-bd_enzyme"/>
</dbReference>
<dbReference type="Gene3D" id="3.30.300.30">
    <property type="match status" value="1"/>
</dbReference>
<feature type="transmembrane region" description="Helical" evidence="4">
    <location>
        <begin position="47"/>
        <end position="67"/>
    </location>
</feature>
<dbReference type="InterPro" id="IPR020845">
    <property type="entry name" value="AMP-binding_CS"/>
</dbReference>
<dbReference type="CDD" id="cd06173">
    <property type="entry name" value="MFS_MefA_like"/>
    <property type="match status" value="1"/>
</dbReference>
<evidence type="ECO:0000313" key="9">
    <source>
        <dbReference type="Proteomes" id="UP000001497"/>
    </source>
</evidence>
<dbReference type="GO" id="GO:0022857">
    <property type="term" value="F:transmembrane transporter activity"/>
    <property type="evidence" value="ECO:0007669"/>
    <property type="project" value="InterPro"/>
</dbReference>
<dbReference type="InterPro" id="IPR045851">
    <property type="entry name" value="AMP-bd_C_sf"/>
</dbReference>
<reference evidence="7" key="3">
    <citation type="submission" date="2010-08" db="EMBL/GenBank/DDBJ databases">
        <authorList>
            <person name="Durkin A.S."/>
            <person name="Nelson K.E."/>
            <person name="Morrison M."/>
            <person name="Forsberg C.W."/>
            <person name="Wilson D.B."/>
            <person name="Russell J.B."/>
            <person name="Cann I.K.O."/>
            <person name="Mackie R.I."/>
            <person name="White B.A."/>
        </authorList>
    </citation>
    <scope>NUCLEOTIDE SEQUENCE</scope>
    <source>
        <strain evidence="7">S85</strain>
    </source>
</reference>
<keyword evidence="7" id="KW-0808">Transferase</keyword>
<feature type="domain" description="Phospholipid/glycerol acyltransferase" evidence="5">
    <location>
        <begin position="435"/>
        <end position="546"/>
    </location>
</feature>
<dbReference type="PANTHER" id="PTHR43767">
    <property type="entry name" value="LONG-CHAIN-FATTY-ACID--COA LIGASE"/>
    <property type="match status" value="1"/>
</dbReference>
<dbReference type="EMBL" id="CP002158">
    <property type="protein sequence ID" value="ADL26947.1"/>
    <property type="molecule type" value="Genomic_DNA"/>
</dbReference>
<dbReference type="InterPro" id="IPR036259">
    <property type="entry name" value="MFS_trans_sf"/>
</dbReference>
<keyword evidence="1 4" id="KW-0812">Transmembrane</keyword>
<dbReference type="KEGG" id="fsu:Fisuc_2797"/>
<evidence type="ECO:0000313" key="6">
    <source>
        <dbReference type="EMBL" id="ACX76380.1"/>
    </source>
</evidence>
<evidence type="ECO:0000256" key="4">
    <source>
        <dbReference type="SAM" id="Phobius"/>
    </source>
</evidence>